<feature type="compositionally biased region" description="Low complexity" evidence="1">
    <location>
        <begin position="58"/>
        <end position="71"/>
    </location>
</feature>
<evidence type="ECO:0000256" key="1">
    <source>
        <dbReference type="SAM" id="MobiDB-lite"/>
    </source>
</evidence>
<dbReference type="OrthoDB" id="660752at2"/>
<feature type="region of interest" description="Disordered" evidence="1">
    <location>
        <begin position="35"/>
        <end position="71"/>
    </location>
</feature>
<name>A0A9Q5GPX5_9BACT</name>
<dbReference type="EMBL" id="RIAR02000001">
    <property type="protein sequence ID" value="NSL86302.1"/>
    <property type="molecule type" value="Genomic_DNA"/>
</dbReference>
<evidence type="ECO:0000313" key="3">
    <source>
        <dbReference type="Proteomes" id="UP000281028"/>
    </source>
</evidence>
<accession>A0A9Q5GPX5</accession>
<dbReference type="PROSITE" id="PS51257">
    <property type="entry name" value="PROKAR_LIPOPROTEIN"/>
    <property type="match status" value="1"/>
</dbReference>
<gene>
    <name evidence="2" type="ORF">ECE50_005655</name>
</gene>
<reference evidence="2" key="1">
    <citation type="submission" date="2020-05" db="EMBL/GenBank/DDBJ databases">
        <title>Chitinophaga laudate sp. nov., isolated from a tropical peat swamp.</title>
        <authorList>
            <person name="Goh C.B.S."/>
            <person name="Lee M.S."/>
            <person name="Parimannan S."/>
            <person name="Pasbakhsh P."/>
            <person name="Yule C.M."/>
            <person name="Rajandas H."/>
            <person name="Loke S."/>
            <person name="Croft L."/>
            <person name="Tan J.B.L."/>
        </authorList>
    </citation>
    <scope>NUCLEOTIDE SEQUENCE</scope>
    <source>
        <strain evidence="2">Mgbs1</strain>
    </source>
</reference>
<dbReference type="AlphaFoldDB" id="A0A9Q5GPX5"/>
<protein>
    <submittedName>
        <fullName evidence="2">Uncharacterized protein</fullName>
    </submittedName>
</protein>
<dbReference type="Proteomes" id="UP000281028">
    <property type="component" value="Unassembled WGS sequence"/>
</dbReference>
<keyword evidence="3" id="KW-1185">Reference proteome</keyword>
<proteinExistence type="predicted"/>
<comment type="caution">
    <text evidence="2">The sequence shown here is derived from an EMBL/GenBank/DDBJ whole genome shotgun (WGS) entry which is preliminary data.</text>
</comment>
<organism evidence="2 3">
    <name type="scientific">Chitinophaga solisilvae</name>
    <dbReference type="NCBI Taxonomy" id="1233460"/>
    <lineage>
        <taxon>Bacteria</taxon>
        <taxon>Pseudomonadati</taxon>
        <taxon>Bacteroidota</taxon>
        <taxon>Chitinophagia</taxon>
        <taxon>Chitinophagales</taxon>
        <taxon>Chitinophagaceae</taxon>
        <taxon>Chitinophaga</taxon>
    </lineage>
</organism>
<sequence>MWKHKISQTLLWMLTAGCMSCQQVRQSIHDTLYGVSKESSNRPAADDDAGQTGSHVETSSSSSTYSSSSGTTVIEFNSPNIGKGMPKRLVTRNSNGDSSVIIINNSGVKVSFSKGTPGEKAADFLYDPVALKAAEKALRMQPELAGKKIYLYKGIHFYGNQVIHVMLQQPDHPGNIDEYRFRDGVWSDPKPVQISARDNLSNRLYPLDDFRFLRVATIYGHCKQKADSIAGATAPDHIYASFEYGHVTWNPRSINGSRERYAISFTDAGDIKSFFRE</sequence>
<evidence type="ECO:0000313" key="2">
    <source>
        <dbReference type="EMBL" id="NSL86302.1"/>
    </source>
</evidence>